<feature type="transmembrane region" description="Helical" evidence="6">
    <location>
        <begin position="149"/>
        <end position="167"/>
    </location>
</feature>
<accession>A0A1B1Y6Z1</accession>
<evidence type="ECO:0000256" key="3">
    <source>
        <dbReference type="ARBA" id="ARBA00022692"/>
    </source>
</evidence>
<dbReference type="OrthoDB" id="9793828at2"/>
<proteinExistence type="inferred from homology"/>
<keyword evidence="5 6" id="KW-0472">Membrane</keyword>
<sequence>MNPFTIESSSVKEAAFMNKVYAWMSGALLITAFVSWWAATTPAFFQLLYHVDGAGNIIGVNQVVFYGTIIAELGLVVWLSARIQQMTAERASLLFVLYAVLNGVTMSSIFIIYTSSSIASTFFITAGTFGAMSLYGYTTKKDLTSWGNLLFMALIGVIIATVVNMFLQSAALYWILNYVGVAVFVGLTAYDTQKIKRMANHLDSEENAKKGAVMGALTLYLDFINLFLYLLRLFGDRK</sequence>
<feature type="transmembrane region" description="Helical" evidence="6">
    <location>
        <begin position="173"/>
        <end position="190"/>
    </location>
</feature>
<dbReference type="RefSeq" id="WP_068826799.1">
    <property type="nucleotide sequence ID" value="NZ_CP014224.1"/>
</dbReference>
<reference evidence="7 8" key="1">
    <citation type="submission" date="2016-02" db="EMBL/GenBank/DDBJ databases">
        <authorList>
            <person name="Wen L."/>
            <person name="He K."/>
            <person name="Yang H."/>
        </authorList>
    </citation>
    <scope>NUCLEOTIDE SEQUENCE [LARGE SCALE GENOMIC DNA]</scope>
    <source>
        <strain evidence="7 8">CZ1127</strain>
    </source>
</reference>
<keyword evidence="8" id="KW-1185">Reference proteome</keyword>
<dbReference type="PANTHER" id="PTHR23291">
    <property type="entry name" value="BAX INHIBITOR-RELATED"/>
    <property type="match status" value="1"/>
</dbReference>
<gene>
    <name evidence="7" type="ORF">AXE80_09795</name>
</gene>
<evidence type="ECO:0000313" key="8">
    <source>
        <dbReference type="Proteomes" id="UP000092967"/>
    </source>
</evidence>
<feature type="transmembrane region" description="Helical" evidence="6">
    <location>
        <begin position="20"/>
        <end position="39"/>
    </location>
</feature>
<keyword evidence="4 6" id="KW-1133">Transmembrane helix</keyword>
<feature type="transmembrane region" description="Helical" evidence="6">
    <location>
        <begin position="211"/>
        <end position="231"/>
    </location>
</feature>
<name>A0A1B1Y6Z1_9FLAO</name>
<protein>
    <recommendedName>
        <fullName evidence="9">Inner membrane protein YbhL</fullName>
    </recommendedName>
</protein>
<dbReference type="Proteomes" id="UP000092967">
    <property type="component" value="Chromosome"/>
</dbReference>
<dbReference type="EMBL" id="CP014224">
    <property type="protein sequence ID" value="ANW96551.1"/>
    <property type="molecule type" value="Genomic_DNA"/>
</dbReference>
<evidence type="ECO:0000256" key="4">
    <source>
        <dbReference type="ARBA" id="ARBA00022989"/>
    </source>
</evidence>
<evidence type="ECO:0000256" key="6">
    <source>
        <dbReference type="RuleBase" id="RU004379"/>
    </source>
</evidence>
<evidence type="ECO:0008006" key="9">
    <source>
        <dbReference type="Google" id="ProtNLM"/>
    </source>
</evidence>
<dbReference type="GO" id="GO:0005886">
    <property type="term" value="C:plasma membrane"/>
    <property type="evidence" value="ECO:0007669"/>
    <property type="project" value="TreeGrafter"/>
</dbReference>
<feature type="transmembrane region" description="Helical" evidence="6">
    <location>
        <begin position="118"/>
        <end position="137"/>
    </location>
</feature>
<feature type="transmembrane region" description="Helical" evidence="6">
    <location>
        <begin position="93"/>
        <end position="112"/>
    </location>
</feature>
<evidence type="ECO:0000313" key="7">
    <source>
        <dbReference type="EMBL" id="ANW96551.1"/>
    </source>
</evidence>
<keyword evidence="3 6" id="KW-0812">Transmembrane</keyword>
<organism evidence="7 8">
    <name type="scientific">Wenyingzhuangia fucanilytica</name>
    <dbReference type="NCBI Taxonomy" id="1790137"/>
    <lineage>
        <taxon>Bacteria</taxon>
        <taxon>Pseudomonadati</taxon>
        <taxon>Bacteroidota</taxon>
        <taxon>Flavobacteriia</taxon>
        <taxon>Flavobacteriales</taxon>
        <taxon>Flavobacteriaceae</taxon>
        <taxon>Wenyingzhuangia</taxon>
    </lineage>
</organism>
<dbReference type="KEGG" id="wfu:AXE80_09795"/>
<dbReference type="CDD" id="cd10432">
    <property type="entry name" value="BI-1-like_bacterial"/>
    <property type="match status" value="1"/>
</dbReference>
<dbReference type="PANTHER" id="PTHR23291:SF50">
    <property type="entry name" value="PROTEIN LIFEGUARD 4"/>
    <property type="match status" value="1"/>
</dbReference>
<feature type="transmembrane region" description="Helical" evidence="6">
    <location>
        <begin position="59"/>
        <end position="81"/>
    </location>
</feature>
<dbReference type="STRING" id="1790137.AXE80_09795"/>
<comment type="subcellular location">
    <subcellularLocation>
        <location evidence="1">Membrane</location>
        <topology evidence="1">Multi-pass membrane protein</topology>
    </subcellularLocation>
</comment>
<dbReference type="Pfam" id="PF01027">
    <property type="entry name" value="Bax1-I"/>
    <property type="match status" value="1"/>
</dbReference>
<dbReference type="InterPro" id="IPR006214">
    <property type="entry name" value="Bax_inhibitor_1-related"/>
</dbReference>
<evidence type="ECO:0000256" key="2">
    <source>
        <dbReference type="ARBA" id="ARBA00010350"/>
    </source>
</evidence>
<comment type="similarity">
    <text evidence="2 6">Belongs to the BI1 family.</text>
</comment>
<dbReference type="AlphaFoldDB" id="A0A1B1Y6Z1"/>
<evidence type="ECO:0000256" key="1">
    <source>
        <dbReference type="ARBA" id="ARBA00004141"/>
    </source>
</evidence>
<evidence type="ECO:0000256" key="5">
    <source>
        <dbReference type="ARBA" id="ARBA00023136"/>
    </source>
</evidence>